<dbReference type="EMBL" id="LSRX01000133">
    <property type="protein sequence ID" value="OLQ07707.1"/>
    <property type="molecule type" value="Genomic_DNA"/>
</dbReference>
<evidence type="ECO:0000313" key="3">
    <source>
        <dbReference type="Proteomes" id="UP000186817"/>
    </source>
</evidence>
<name>A0A1Q9EJY3_SYMMI</name>
<dbReference type="AlphaFoldDB" id="A0A1Q9EJY3"/>
<evidence type="ECO:0000256" key="1">
    <source>
        <dbReference type="SAM" id="MobiDB-lite"/>
    </source>
</evidence>
<comment type="caution">
    <text evidence="2">The sequence shown here is derived from an EMBL/GenBank/DDBJ whole genome shotgun (WGS) entry which is preliminary data.</text>
</comment>
<sequence>MSNRPTTKETATRVLWRVEGTNSYRNIQQAPEGAFMNGIFIAASTSSDFLSHARTREFDDAGDGHNPGEDDGRDMVNGGKRDDTDNPDAGRP</sequence>
<feature type="region of interest" description="Disordered" evidence="1">
    <location>
        <begin position="54"/>
        <end position="92"/>
    </location>
</feature>
<protein>
    <submittedName>
        <fullName evidence="2">Uncharacterized protein</fullName>
    </submittedName>
</protein>
<proteinExistence type="predicted"/>
<keyword evidence="3" id="KW-1185">Reference proteome</keyword>
<organism evidence="2 3">
    <name type="scientific">Symbiodinium microadriaticum</name>
    <name type="common">Dinoflagellate</name>
    <name type="synonym">Zooxanthella microadriatica</name>
    <dbReference type="NCBI Taxonomy" id="2951"/>
    <lineage>
        <taxon>Eukaryota</taxon>
        <taxon>Sar</taxon>
        <taxon>Alveolata</taxon>
        <taxon>Dinophyceae</taxon>
        <taxon>Suessiales</taxon>
        <taxon>Symbiodiniaceae</taxon>
        <taxon>Symbiodinium</taxon>
    </lineage>
</organism>
<gene>
    <name evidence="2" type="ORF">AK812_SmicGene8875</name>
</gene>
<evidence type="ECO:0000313" key="2">
    <source>
        <dbReference type="EMBL" id="OLQ07707.1"/>
    </source>
</evidence>
<reference evidence="2 3" key="1">
    <citation type="submission" date="2016-02" db="EMBL/GenBank/DDBJ databases">
        <title>Genome analysis of coral dinoflagellate symbionts highlights evolutionary adaptations to a symbiotic lifestyle.</title>
        <authorList>
            <person name="Aranda M."/>
            <person name="Li Y."/>
            <person name="Liew Y.J."/>
            <person name="Baumgarten S."/>
            <person name="Simakov O."/>
            <person name="Wilson M."/>
            <person name="Piel J."/>
            <person name="Ashoor H."/>
            <person name="Bougouffa S."/>
            <person name="Bajic V.B."/>
            <person name="Ryu T."/>
            <person name="Ravasi T."/>
            <person name="Bayer T."/>
            <person name="Micklem G."/>
            <person name="Kim H."/>
            <person name="Bhak J."/>
            <person name="Lajeunesse T.C."/>
            <person name="Voolstra C.R."/>
        </authorList>
    </citation>
    <scope>NUCLEOTIDE SEQUENCE [LARGE SCALE GENOMIC DNA]</scope>
    <source>
        <strain evidence="2 3">CCMP2467</strain>
    </source>
</reference>
<accession>A0A1Q9EJY3</accession>
<dbReference type="Proteomes" id="UP000186817">
    <property type="component" value="Unassembled WGS sequence"/>
</dbReference>